<dbReference type="EMBL" id="JANIDW010000001">
    <property type="protein sequence ID" value="MCX5614229.1"/>
    <property type="molecule type" value="Genomic_DNA"/>
</dbReference>
<keyword evidence="11" id="KW-1185">Reference proteome</keyword>
<proteinExistence type="inferred from homology"/>
<keyword evidence="5 8" id="KW-0808">Transferase</keyword>
<comment type="function">
    <text evidence="1 8">Involved in lipopolysaccharide (LPS) biosynthesis. Catalyzes the transfer of 3-deoxy-D-manno-octulosonate (Kdo) residue(s) from CMP-Kdo to lipid IV(A), the tetraacyldisaccharide-1,4'-bisphosphate precursor of lipid A.</text>
</comment>
<evidence type="ECO:0000256" key="4">
    <source>
        <dbReference type="ARBA" id="ARBA00019077"/>
    </source>
</evidence>
<comment type="catalytic activity">
    <reaction evidence="7 8">
        <text>lipid IVA (E. coli) + CMP-3-deoxy-beta-D-manno-octulosonate = alpha-Kdo-(2-&gt;6)-lipid IVA (E. coli) + CMP + H(+)</text>
        <dbReference type="Rhea" id="RHEA:28066"/>
        <dbReference type="ChEBI" id="CHEBI:15378"/>
        <dbReference type="ChEBI" id="CHEBI:58603"/>
        <dbReference type="ChEBI" id="CHEBI:60364"/>
        <dbReference type="ChEBI" id="CHEBI:60377"/>
        <dbReference type="ChEBI" id="CHEBI:85987"/>
        <dbReference type="EC" id="2.4.99.12"/>
    </reaction>
</comment>
<feature type="domain" description="3-deoxy-D-manno-octulosonic-acid transferase N-terminal" evidence="9">
    <location>
        <begin position="38"/>
        <end position="210"/>
    </location>
</feature>
<comment type="subcellular location">
    <subcellularLocation>
        <location evidence="8">Cell membrane</location>
    </subcellularLocation>
</comment>
<dbReference type="PANTHER" id="PTHR42755:SF1">
    <property type="entry name" value="3-DEOXY-D-MANNO-OCTULOSONIC ACID TRANSFERASE, MITOCHONDRIAL-RELATED"/>
    <property type="match status" value="1"/>
</dbReference>
<evidence type="ECO:0000256" key="7">
    <source>
        <dbReference type="ARBA" id="ARBA00049183"/>
    </source>
</evidence>
<evidence type="ECO:0000313" key="11">
    <source>
        <dbReference type="Proteomes" id="UP001165648"/>
    </source>
</evidence>
<keyword evidence="8" id="KW-0472">Membrane</keyword>
<evidence type="ECO:0000256" key="3">
    <source>
        <dbReference type="ARBA" id="ARBA00012621"/>
    </source>
</evidence>
<evidence type="ECO:0000256" key="1">
    <source>
        <dbReference type="ARBA" id="ARBA00003394"/>
    </source>
</evidence>
<comment type="similarity">
    <text evidence="8">Belongs to the glycosyltransferase group 1 family.</text>
</comment>
<sequence>MRFDPLLLGWSLIGYAAMPWLRRHTQTRLQTGKEEASRLGERFGYPTQPRPPLHMPVLWIHAASVGECRAVLPVIECLFRQHPSLTILITTATRTGGQVVTAHAASFKGRLIHQFIPYDAPHLLSRFFAHWRPNGLVLIESELWPGLLCLCQREHIPVMVLNGRLSARSARRWQLAAPLLRYLLRPCRWIMPRSQADQRAFTQLGIAPLLPPADLKEDAPPLPFDAADAVKIRQHLGGRPLFVATSTHPGEEDLIVAAAQEARQQRPNLLTVIIPRHPERGAALAAQFKAPCRSQNTMPQDQDPLWIIDTLGEVGLFLHLAERVLIGHSLYPPGGGHNPLESLRFRRPTAYGPYMQNWQDICTTYATFLHQLHDKDALIQWLVRPTIPAPPPLKRSKISHDATCLIMNIILGNKEK</sequence>
<evidence type="ECO:0000313" key="10">
    <source>
        <dbReference type="EMBL" id="MCX5614229.1"/>
    </source>
</evidence>
<protein>
    <recommendedName>
        <fullName evidence="4 8">3-deoxy-D-manno-octulosonic acid transferase</fullName>
        <shortName evidence="8">Kdo transferase</shortName>
        <ecNumber evidence="3 8">2.4.99.12</ecNumber>
    </recommendedName>
    <alternativeName>
        <fullName evidence="6 8">Lipid IV(A) 3-deoxy-D-manno-octulosonic acid transferase</fullName>
    </alternativeName>
</protein>
<dbReference type="Proteomes" id="UP001165648">
    <property type="component" value="Unassembled WGS sequence"/>
</dbReference>
<keyword evidence="8" id="KW-0448">Lipopolysaccharide biosynthesis</keyword>
<organism evidence="10 11">
    <name type="scientific">Bombella saccharophila</name>
    <dbReference type="NCBI Taxonomy" id="2967338"/>
    <lineage>
        <taxon>Bacteria</taxon>
        <taxon>Pseudomonadati</taxon>
        <taxon>Pseudomonadota</taxon>
        <taxon>Alphaproteobacteria</taxon>
        <taxon>Acetobacterales</taxon>
        <taxon>Acetobacteraceae</taxon>
        <taxon>Bombella</taxon>
    </lineage>
</organism>
<dbReference type="SUPFAM" id="SSF53756">
    <property type="entry name" value="UDP-Glycosyltransferase/glycogen phosphorylase"/>
    <property type="match status" value="1"/>
</dbReference>
<dbReference type="InterPro" id="IPR039901">
    <property type="entry name" value="Kdotransferase"/>
</dbReference>
<dbReference type="InterPro" id="IPR038107">
    <property type="entry name" value="Glycos_transf_N_sf"/>
</dbReference>
<evidence type="ECO:0000256" key="8">
    <source>
        <dbReference type="RuleBase" id="RU365103"/>
    </source>
</evidence>
<gene>
    <name evidence="10" type="ORF">NQF64_03060</name>
</gene>
<dbReference type="RefSeq" id="WP_266106417.1">
    <property type="nucleotide sequence ID" value="NZ_JANIDW010000001.1"/>
</dbReference>
<reference evidence="10 11" key="1">
    <citation type="submission" date="2022-07" db="EMBL/GenBank/DDBJ databases">
        <title>Bombella genomes.</title>
        <authorList>
            <person name="Harer L."/>
            <person name="Styblova S."/>
            <person name="Ehrmann M."/>
        </authorList>
    </citation>
    <scope>NUCLEOTIDE SEQUENCE [LARGE SCALE GENOMIC DNA]</scope>
    <source>
        <strain evidence="10 11">TMW 2.2558</strain>
    </source>
</reference>
<name>A0ABT3W581_9PROT</name>
<evidence type="ECO:0000256" key="6">
    <source>
        <dbReference type="ARBA" id="ARBA00031445"/>
    </source>
</evidence>
<dbReference type="Gene3D" id="3.40.50.2000">
    <property type="entry name" value="Glycogen Phosphorylase B"/>
    <property type="match status" value="1"/>
</dbReference>
<dbReference type="PANTHER" id="PTHR42755">
    <property type="entry name" value="3-DEOXY-MANNO-OCTULOSONATE CYTIDYLYLTRANSFERASE"/>
    <property type="match status" value="1"/>
</dbReference>
<accession>A0ABT3W581</accession>
<dbReference type="GO" id="GO:0016740">
    <property type="term" value="F:transferase activity"/>
    <property type="evidence" value="ECO:0007669"/>
    <property type="project" value="UniProtKB-KW"/>
</dbReference>
<comment type="pathway">
    <text evidence="2 8">Bacterial outer membrane biogenesis; LPS core biosynthesis.</text>
</comment>
<keyword evidence="8" id="KW-1003">Cell membrane</keyword>
<dbReference type="InterPro" id="IPR007507">
    <property type="entry name" value="Glycos_transf_N"/>
</dbReference>
<evidence type="ECO:0000256" key="2">
    <source>
        <dbReference type="ARBA" id="ARBA00004713"/>
    </source>
</evidence>
<dbReference type="EC" id="2.4.99.12" evidence="3 8"/>
<evidence type="ECO:0000256" key="5">
    <source>
        <dbReference type="ARBA" id="ARBA00022679"/>
    </source>
</evidence>
<dbReference type="Pfam" id="PF04413">
    <property type="entry name" value="Glycos_transf_N"/>
    <property type="match status" value="1"/>
</dbReference>
<dbReference type="Gene3D" id="3.40.50.11720">
    <property type="entry name" value="3-Deoxy-D-manno-octulosonic-acid transferase, N-terminal domain"/>
    <property type="match status" value="1"/>
</dbReference>
<comment type="caution">
    <text evidence="10">The sequence shown here is derived from an EMBL/GenBank/DDBJ whole genome shotgun (WGS) entry which is preliminary data.</text>
</comment>
<evidence type="ECO:0000259" key="9">
    <source>
        <dbReference type="Pfam" id="PF04413"/>
    </source>
</evidence>